<sequence length="317" mass="32876">MDLVVWAAEQALQPVMEALGASWLSTPDLTNNEHVKAIWTTSLIVANGVTVLFIVAGGFLVTARETLQTQYGLKQVLPRIAVGVVLVNCSLIIGQKAIELTNALTVAIAGNTIDGPTAATAIRQVVDDALRGGGFLMALLAIAVIVMCLVLEFTFVLRLAALVILLGVAPAALICHASPLTEGVGHLWWRCTLACLGLQLGQAIVVMASVKVFLTPTGPTVLGVPATGQGLLGVVVCLTMLWLLIKLPGWMRQFVLGPLGQRGGRGLLGQLVHAFIMIKTLGAAAGILGGASPSRTGGRTAPRPPGPRPSPGGPRPP</sequence>
<feature type="compositionally biased region" description="Low complexity" evidence="1">
    <location>
        <begin position="291"/>
        <end position="301"/>
    </location>
</feature>
<organism evidence="3 4">
    <name type="scientific">Micromonospora deserti</name>
    <dbReference type="NCBI Taxonomy" id="2070366"/>
    <lineage>
        <taxon>Bacteria</taxon>
        <taxon>Bacillati</taxon>
        <taxon>Actinomycetota</taxon>
        <taxon>Actinomycetes</taxon>
        <taxon>Micromonosporales</taxon>
        <taxon>Micromonosporaceae</taxon>
        <taxon>Micromonospora</taxon>
    </lineage>
</organism>
<feature type="transmembrane region" description="Helical" evidence="2">
    <location>
        <begin position="133"/>
        <end position="153"/>
    </location>
</feature>
<accession>A0A2W2BAV7</accession>
<gene>
    <name evidence="3" type="ORF">C1I99_31565</name>
</gene>
<feature type="region of interest" description="Disordered" evidence="1">
    <location>
        <begin position="291"/>
        <end position="317"/>
    </location>
</feature>
<evidence type="ECO:0000256" key="1">
    <source>
        <dbReference type="SAM" id="MobiDB-lite"/>
    </source>
</evidence>
<protein>
    <submittedName>
        <fullName evidence="3">Uncharacterized protein</fullName>
    </submittedName>
</protein>
<feature type="transmembrane region" description="Helical" evidence="2">
    <location>
        <begin position="159"/>
        <end position="175"/>
    </location>
</feature>
<feature type="transmembrane region" description="Helical" evidence="2">
    <location>
        <begin position="266"/>
        <end position="288"/>
    </location>
</feature>
<reference evidence="3 4" key="1">
    <citation type="submission" date="2018-01" db="EMBL/GenBank/DDBJ databases">
        <title>Draft genome sequence of Salinispora sp. 13K206.</title>
        <authorList>
            <person name="Sahin N."/>
            <person name="Saygin H."/>
            <person name="Ay H."/>
        </authorList>
    </citation>
    <scope>NUCLEOTIDE SEQUENCE [LARGE SCALE GENOMIC DNA]</scope>
    <source>
        <strain evidence="3 4">13K206</strain>
    </source>
</reference>
<dbReference type="InterPro" id="IPR045782">
    <property type="entry name" value="TrbL_3"/>
</dbReference>
<dbReference type="Proteomes" id="UP000248749">
    <property type="component" value="Unassembled WGS sequence"/>
</dbReference>
<dbReference type="AlphaFoldDB" id="A0A2W2BAV7"/>
<evidence type="ECO:0000313" key="3">
    <source>
        <dbReference type="EMBL" id="PZF82380.1"/>
    </source>
</evidence>
<feature type="non-terminal residue" evidence="3">
    <location>
        <position position="317"/>
    </location>
</feature>
<keyword evidence="2" id="KW-0812">Transmembrane</keyword>
<feature type="compositionally biased region" description="Pro residues" evidence="1">
    <location>
        <begin position="302"/>
        <end position="317"/>
    </location>
</feature>
<comment type="caution">
    <text evidence="3">The sequence shown here is derived from an EMBL/GenBank/DDBJ whole genome shotgun (WGS) entry which is preliminary data.</text>
</comment>
<keyword evidence="2" id="KW-0472">Membrane</keyword>
<proteinExistence type="predicted"/>
<evidence type="ECO:0000256" key="2">
    <source>
        <dbReference type="SAM" id="Phobius"/>
    </source>
</evidence>
<keyword evidence="4" id="KW-1185">Reference proteome</keyword>
<feature type="transmembrane region" description="Helical" evidence="2">
    <location>
        <begin position="226"/>
        <end position="245"/>
    </location>
</feature>
<keyword evidence="2" id="KW-1133">Transmembrane helix</keyword>
<feature type="transmembrane region" description="Helical" evidence="2">
    <location>
        <begin position="187"/>
        <end position="214"/>
    </location>
</feature>
<evidence type="ECO:0000313" key="4">
    <source>
        <dbReference type="Proteomes" id="UP000248749"/>
    </source>
</evidence>
<name>A0A2W2BAV7_9ACTN</name>
<dbReference type="Pfam" id="PF19590">
    <property type="entry name" value="TrbL_3"/>
    <property type="match status" value="1"/>
</dbReference>
<dbReference type="EMBL" id="POUB01000515">
    <property type="protein sequence ID" value="PZF82380.1"/>
    <property type="molecule type" value="Genomic_DNA"/>
</dbReference>
<feature type="transmembrane region" description="Helical" evidence="2">
    <location>
        <begin position="37"/>
        <end position="61"/>
    </location>
</feature>